<dbReference type="PANTHER" id="PTHR22642:SF2">
    <property type="entry name" value="PROTEIN LONG AFTER FAR-RED 3"/>
    <property type="match status" value="1"/>
</dbReference>
<dbReference type="InterPro" id="IPR032466">
    <property type="entry name" value="Metal_Hydrolase"/>
</dbReference>
<dbReference type="InterPro" id="IPR011059">
    <property type="entry name" value="Metal-dep_hydrolase_composite"/>
</dbReference>
<dbReference type="Pfam" id="PF07969">
    <property type="entry name" value="Amidohydro_3"/>
    <property type="match status" value="1"/>
</dbReference>
<dbReference type="PANTHER" id="PTHR22642">
    <property type="entry name" value="IMIDAZOLONEPROPIONASE"/>
    <property type="match status" value="1"/>
</dbReference>
<proteinExistence type="predicted"/>
<keyword evidence="4" id="KW-1185">Reference proteome</keyword>
<gene>
    <name evidence="3" type="ORF">SI7747_01000610</name>
</gene>
<dbReference type="EMBL" id="LR743588">
    <property type="protein sequence ID" value="CAA2614216.1"/>
    <property type="molecule type" value="Genomic_DNA"/>
</dbReference>
<feature type="chain" id="PRO_5029535705" description="Amidohydrolase 3 domain-containing protein" evidence="1">
    <location>
        <begin position="21"/>
        <end position="591"/>
    </location>
</feature>
<dbReference type="Gene3D" id="2.30.40.10">
    <property type="entry name" value="Urease, subunit C, domain 1"/>
    <property type="match status" value="1"/>
</dbReference>
<evidence type="ECO:0000256" key="1">
    <source>
        <dbReference type="SAM" id="SignalP"/>
    </source>
</evidence>
<dbReference type="SUPFAM" id="SSF51556">
    <property type="entry name" value="Metallo-dependent hydrolases"/>
    <property type="match status" value="1"/>
</dbReference>
<dbReference type="GO" id="GO:0016810">
    <property type="term" value="F:hydrolase activity, acting on carbon-nitrogen (but not peptide) bonds"/>
    <property type="evidence" value="ECO:0007669"/>
    <property type="project" value="InterPro"/>
</dbReference>
<feature type="signal peptide" evidence="1">
    <location>
        <begin position="1"/>
        <end position="20"/>
    </location>
</feature>
<dbReference type="EMBL" id="CACRZD030000001">
    <property type="protein sequence ID" value="CAA6654020.1"/>
    <property type="molecule type" value="Genomic_DNA"/>
</dbReference>
<evidence type="ECO:0000313" key="3">
    <source>
        <dbReference type="EMBL" id="CAA2614216.1"/>
    </source>
</evidence>
<accession>A0A7I8I8T0</accession>
<dbReference type="CDD" id="cd01300">
    <property type="entry name" value="YtcJ_like"/>
    <property type="match status" value="1"/>
</dbReference>
<dbReference type="InterPro" id="IPR033932">
    <property type="entry name" value="YtcJ-like"/>
</dbReference>
<organism evidence="3">
    <name type="scientific">Spirodela intermedia</name>
    <name type="common">Intermediate duckweed</name>
    <dbReference type="NCBI Taxonomy" id="51605"/>
    <lineage>
        <taxon>Eukaryota</taxon>
        <taxon>Viridiplantae</taxon>
        <taxon>Streptophyta</taxon>
        <taxon>Embryophyta</taxon>
        <taxon>Tracheophyta</taxon>
        <taxon>Spermatophyta</taxon>
        <taxon>Magnoliopsida</taxon>
        <taxon>Liliopsida</taxon>
        <taxon>Araceae</taxon>
        <taxon>Lemnoideae</taxon>
        <taxon>Spirodela</taxon>
    </lineage>
</organism>
<dbReference type="AlphaFoldDB" id="A0A7I8I8T0"/>
<keyword evidence="1" id="KW-0732">Signal</keyword>
<dbReference type="SUPFAM" id="SSF51338">
    <property type="entry name" value="Composite domain of metallo-dependent hydrolases"/>
    <property type="match status" value="1"/>
</dbReference>
<evidence type="ECO:0000259" key="2">
    <source>
        <dbReference type="Pfam" id="PF07969"/>
    </source>
</evidence>
<dbReference type="InterPro" id="IPR013108">
    <property type="entry name" value="Amidohydro_3"/>
</dbReference>
<protein>
    <recommendedName>
        <fullName evidence="2">Amidohydrolase 3 domain-containing protein</fullName>
    </recommendedName>
</protein>
<dbReference type="Gene3D" id="3.20.20.140">
    <property type="entry name" value="Metal-dependent hydrolases"/>
    <property type="match status" value="1"/>
</dbReference>
<feature type="domain" description="Amidohydrolase 3" evidence="2">
    <location>
        <begin position="93"/>
        <end position="575"/>
    </location>
</feature>
<evidence type="ECO:0000313" key="4">
    <source>
        <dbReference type="Proteomes" id="UP001189122"/>
    </source>
</evidence>
<reference evidence="3 4" key="1">
    <citation type="submission" date="2019-12" db="EMBL/GenBank/DDBJ databases">
        <authorList>
            <person name="Scholz U."/>
            <person name="Mascher M."/>
            <person name="Fiebig A."/>
        </authorList>
    </citation>
    <scope>NUCLEOTIDE SEQUENCE</scope>
</reference>
<sequence>MGTKLLILSASATLLFSVLLLPPRTPHVLLLSPMLRWPLRQSHEPDLLVWNGTIYTSDSSLPFAEAMTVRGGRILGVGNYSSLKDFVGSGTRELNLYGKVVLPGFIDSHVHFIYGGLQMSRVDLSETTSVDGFVAKVKDAVKDKREGDWLLGGGWNNDFWGGDLPVASWIDEVTRQNPVWLSRKDGHMGLANSLALRIAGITNRSEDPVGGTVVKNNGGDPTGLLIDAAMKFLLPFIPEVSLHERREAFRRASGYALKKGVTTVIDVGRFFPGASVDSIWEDLSDVYQWADSSEEMLIRVCLFFPMQTWSRLANLVRERGRSISQWIHLGGVKAFADGSLGSNSALFYEPYVDEPHNYGLQVVDFGTLLNMTLPSDKSGLQVAIHAIGDKANDGVLEMFNTVGNQNGMRDRRFRIEHAQHLAAGSAARFGQLRVIASVQPEHLLDDAASAEKKIGIDRSHKGSYLFQSLLSSGAQLAFGSDWPFGDINPLGGITAATKRIPPGWKHAWIPSERVSLENALQAYTISAAYASFLEGDLGSLSPGKLADFVVLSARSWEEFAEAVSSSSIVATYVGGLQAFPQQPPPSEQAQS</sequence>
<name>A0A7I8I8T0_SPIIN</name>
<dbReference type="Gene3D" id="3.10.310.70">
    <property type="match status" value="1"/>
</dbReference>
<dbReference type="Proteomes" id="UP001189122">
    <property type="component" value="Unassembled WGS sequence"/>
</dbReference>